<dbReference type="InParanoid" id="A0A7L4YT30"/>
<dbReference type="RefSeq" id="WP_159547053.1">
    <property type="nucleotide sequence ID" value="NZ_CP047156.1"/>
</dbReference>
<dbReference type="Pfam" id="PF03993">
    <property type="entry name" value="DUF349"/>
    <property type="match status" value="3"/>
</dbReference>
<name>A0A7L4YT30_9ACTN</name>
<dbReference type="KEGG" id="eke:EK0264_17710"/>
<feature type="coiled-coil region" evidence="1">
    <location>
        <begin position="101"/>
        <end position="128"/>
    </location>
</feature>
<dbReference type="AlphaFoldDB" id="A0A7L4YT30"/>
<dbReference type="InterPro" id="IPR007139">
    <property type="entry name" value="DUF349"/>
</dbReference>
<keyword evidence="1" id="KW-0175">Coiled coil</keyword>
<evidence type="ECO:0000256" key="1">
    <source>
        <dbReference type="SAM" id="Coils"/>
    </source>
</evidence>
<protein>
    <submittedName>
        <fullName evidence="2">DUF349 domain-containing protein</fullName>
    </submittedName>
</protein>
<proteinExistence type="predicted"/>
<evidence type="ECO:0000313" key="2">
    <source>
        <dbReference type="EMBL" id="QHC01929.1"/>
    </source>
</evidence>
<feature type="coiled-coil region" evidence="1">
    <location>
        <begin position="321"/>
        <end position="400"/>
    </location>
</feature>
<keyword evidence="3" id="KW-1185">Reference proteome</keyword>
<dbReference type="OrthoDB" id="5422202at2"/>
<gene>
    <name evidence="2" type="ORF">EK0264_17710</name>
</gene>
<sequence>MAASNEWGRVDDDGTVYVRSGDSERVIGSWQAGTAEEGLAHFVRRFDDLETEVSLLENRLKAPSSDAKSMATNAEHLRASLGEAHAIGDLAGLDARLGVVLEKTALRKQEAQAAKVQARADAVAAKERLVNEAETLASSTQWKATGDRLRTIIDEWKAIKGVDRKTDDVLWKRFSAARDSFAKARGAHFAALDRQRESAKETKQGIVAEAQSLASSTDWAPTAARMKALMADWKAAGRAPRDAEDKLWNEFRTAQDTFFAARSAVLDVRDAEQVENQKAKEKLLADYSSIDPAADLDRAKEQLRDLQGKWEAIGHVPRDAMRPLEDKLRGLERRVRDAEDAQWKRSAAQSNPLLLSMRENVEKAQTQLEKAEASGDAKRIADARANLEAKQQWLAEAEKSVSS</sequence>
<evidence type="ECO:0000313" key="3">
    <source>
        <dbReference type="Proteomes" id="UP000463857"/>
    </source>
</evidence>
<accession>A0A7L4YT30</accession>
<dbReference type="EMBL" id="CP047156">
    <property type="protein sequence ID" value="QHC01929.1"/>
    <property type="molecule type" value="Genomic_DNA"/>
</dbReference>
<organism evidence="2 3">
    <name type="scientific">Epidermidibacterium keratini</name>
    <dbReference type="NCBI Taxonomy" id="1891644"/>
    <lineage>
        <taxon>Bacteria</taxon>
        <taxon>Bacillati</taxon>
        <taxon>Actinomycetota</taxon>
        <taxon>Actinomycetes</taxon>
        <taxon>Sporichthyales</taxon>
        <taxon>Sporichthyaceae</taxon>
        <taxon>Epidermidibacterium</taxon>
    </lineage>
</organism>
<reference evidence="2 3" key="1">
    <citation type="journal article" date="2018" name="Int. J. Syst. Evol. Microbiol.">
        <title>Epidermidibacterium keratini gen. nov., sp. nov., a member of the family Sporichthyaceae, isolated from keratin epidermis.</title>
        <authorList>
            <person name="Lee D.G."/>
            <person name="Trujillo M.E."/>
            <person name="Kang S."/>
            <person name="Nam J.J."/>
            <person name="Kim Y.J."/>
        </authorList>
    </citation>
    <scope>NUCLEOTIDE SEQUENCE [LARGE SCALE GENOMIC DNA]</scope>
    <source>
        <strain evidence="2 3">EPI-7</strain>
    </source>
</reference>
<dbReference type="Proteomes" id="UP000463857">
    <property type="component" value="Chromosome"/>
</dbReference>